<dbReference type="Pfam" id="PF07330">
    <property type="entry name" value="DUF1467"/>
    <property type="match status" value="1"/>
</dbReference>
<feature type="transmembrane region" description="Helical" evidence="1">
    <location>
        <begin position="6"/>
        <end position="24"/>
    </location>
</feature>
<keyword evidence="1" id="KW-1133">Transmembrane helix</keyword>
<comment type="caution">
    <text evidence="2">The sequence shown here is derived from an EMBL/GenBank/DDBJ whole genome shotgun (WGS) entry which is preliminary data.</text>
</comment>
<sequence length="99" mass="10903">MTITSAIVLYAVIWFMVLFIALPIRLRTQGDMGEVLRGTPAGAPAEFAMKRKLLWVSAISAVLWVFFAGVILSGWISPRDLDWFDRMEPGVSASGDKDG</sequence>
<keyword evidence="1" id="KW-0472">Membrane</keyword>
<accession>A0A921TDW0</accession>
<dbReference type="RefSeq" id="WP_159964748.1">
    <property type="nucleotide sequence ID" value="NZ_APKE01000014.1"/>
</dbReference>
<organism evidence="2 3">
    <name type="scientific">Profundibacterium mesophilum KAUST100406-0324</name>
    <dbReference type="NCBI Taxonomy" id="1037889"/>
    <lineage>
        <taxon>Bacteria</taxon>
        <taxon>Pseudomonadati</taxon>
        <taxon>Pseudomonadota</taxon>
        <taxon>Alphaproteobacteria</taxon>
        <taxon>Rhodobacterales</taxon>
        <taxon>Roseobacteraceae</taxon>
        <taxon>Profundibacterium</taxon>
    </lineage>
</organism>
<gene>
    <name evidence="2" type="ORF">PMES_01364</name>
</gene>
<dbReference type="OrthoDB" id="9804637at2"/>
<protein>
    <submittedName>
        <fullName evidence="2">Secreted protein</fullName>
    </submittedName>
</protein>
<dbReference type="InterPro" id="IPR009935">
    <property type="entry name" value="DUF1467"/>
</dbReference>
<evidence type="ECO:0000256" key="1">
    <source>
        <dbReference type="SAM" id="Phobius"/>
    </source>
</evidence>
<reference evidence="2" key="1">
    <citation type="submission" date="2013-03" db="EMBL/GenBank/DDBJ databases">
        <title>Genome Sequence of the Profundibacterium mesophilum strain KAUST100406-0324T from Red Sea, a novel genus in the family Rhodobacteraceae.</title>
        <authorList>
            <person name="Essack M."/>
            <person name="Alam I."/>
            <person name="Lafi F."/>
            <person name="Alawi W."/>
            <person name="Kamanu F."/>
            <person name="Al-Suwailem A."/>
            <person name="Lee O.O."/>
            <person name="Xu Y."/>
            <person name="Bajic V."/>
            <person name="Qian P.-Y."/>
            <person name="Archer J."/>
        </authorList>
    </citation>
    <scope>NUCLEOTIDE SEQUENCE</scope>
    <source>
        <strain evidence="2">KAUST100406-0324</strain>
    </source>
</reference>
<name>A0A921TDW0_9RHOB</name>
<evidence type="ECO:0000313" key="2">
    <source>
        <dbReference type="EMBL" id="KAF0676632.1"/>
    </source>
</evidence>
<proteinExistence type="predicted"/>
<keyword evidence="3" id="KW-1185">Reference proteome</keyword>
<evidence type="ECO:0000313" key="3">
    <source>
        <dbReference type="Proteomes" id="UP000698242"/>
    </source>
</evidence>
<keyword evidence="1" id="KW-0812">Transmembrane</keyword>
<dbReference type="AlphaFoldDB" id="A0A921TDW0"/>
<dbReference type="Proteomes" id="UP000698242">
    <property type="component" value="Unassembled WGS sequence"/>
</dbReference>
<dbReference type="EMBL" id="APKE01000014">
    <property type="protein sequence ID" value="KAF0676632.1"/>
    <property type="molecule type" value="Genomic_DNA"/>
</dbReference>
<feature type="transmembrane region" description="Helical" evidence="1">
    <location>
        <begin position="53"/>
        <end position="76"/>
    </location>
</feature>